<evidence type="ECO:0000313" key="1">
    <source>
        <dbReference type="EMBL" id="GAU98550.1"/>
    </source>
</evidence>
<dbReference type="Proteomes" id="UP000186922">
    <property type="component" value="Unassembled WGS sequence"/>
</dbReference>
<comment type="caution">
    <text evidence="1">The sequence shown here is derived from an EMBL/GenBank/DDBJ whole genome shotgun (WGS) entry which is preliminary data.</text>
</comment>
<accession>A0A1D1VCC1</accession>
<sequence length="69" mass="8020">MSLWPSNRYCHLEVLLPLIFQQGDRMSADTICLVQRRILFHFVDRPQDELNLFGWCCCNAGCYCPDGPL</sequence>
<proteinExistence type="predicted"/>
<organism evidence="1 2">
    <name type="scientific">Ramazzottius varieornatus</name>
    <name type="common">Water bear</name>
    <name type="synonym">Tardigrade</name>
    <dbReference type="NCBI Taxonomy" id="947166"/>
    <lineage>
        <taxon>Eukaryota</taxon>
        <taxon>Metazoa</taxon>
        <taxon>Ecdysozoa</taxon>
        <taxon>Tardigrada</taxon>
        <taxon>Eutardigrada</taxon>
        <taxon>Parachela</taxon>
        <taxon>Hypsibioidea</taxon>
        <taxon>Ramazzottiidae</taxon>
        <taxon>Ramazzottius</taxon>
    </lineage>
</organism>
<gene>
    <name evidence="1" type="primary">RvY_09680-1</name>
    <name evidence="1" type="synonym">RvY_09680.1</name>
    <name evidence="1" type="ORF">RvY_09680</name>
</gene>
<dbReference type="EMBL" id="BDGG01000004">
    <property type="protein sequence ID" value="GAU98550.1"/>
    <property type="molecule type" value="Genomic_DNA"/>
</dbReference>
<dbReference type="AlphaFoldDB" id="A0A1D1VCC1"/>
<reference evidence="1 2" key="1">
    <citation type="journal article" date="2016" name="Nat. Commun.">
        <title>Extremotolerant tardigrade genome and improved radiotolerance of human cultured cells by tardigrade-unique protein.</title>
        <authorList>
            <person name="Hashimoto T."/>
            <person name="Horikawa D.D."/>
            <person name="Saito Y."/>
            <person name="Kuwahara H."/>
            <person name="Kozuka-Hata H."/>
            <person name="Shin-I T."/>
            <person name="Minakuchi Y."/>
            <person name="Ohishi K."/>
            <person name="Motoyama A."/>
            <person name="Aizu T."/>
            <person name="Enomoto A."/>
            <person name="Kondo K."/>
            <person name="Tanaka S."/>
            <person name="Hara Y."/>
            <person name="Koshikawa S."/>
            <person name="Sagara H."/>
            <person name="Miura T."/>
            <person name="Yokobori S."/>
            <person name="Miyagawa K."/>
            <person name="Suzuki Y."/>
            <person name="Kubo T."/>
            <person name="Oyama M."/>
            <person name="Kohara Y."/>
            <person name="Fujiyama A."/>
            <person name="Arakawa K."/>
            <person name="Katayama T."/>
            <person name="Toyoda A."/>
            <person name="Kunieda T."/>
        </authorList>
    </citation>
    <scope>NUCLEOTIDE SEQUENCE [LARGE SCALE GENOMIC DNA]</scope>
    <source>
        <strain evidence="1 2">YOKOZUNA-1</strain>
    </source>
</reference>
<keyword evidence="2" id="KW-1185">Reference proteome</keyword>
<evidence type="ECO:0000313" key="2">
    <source>
        <dbReference type="Proteomes" id="UP000186922"/>
    </source>
</evidence>
<name>A0A1D1VCC1_RAMVA</name>
<protein>
    <submittedName>
        <fullName evidence="1">Uncharacterized protein</fullName>
    </submittedName>
</protein>